<comment type="caution">
    <text evidence="1">The sequence shown here is derived from an EMBL/GenBank/DDBJ whole genome shotgun (WGS) entry which is preliminary data.</text>
</comment>
<proteinExistence type="predicted"/>
<organism evidence="1 2">
    <name type="scientific">Saccharothrix texasensis</name>
    <dbReference type="NCBI Taxonomy" id="103734"/>
    <lineage>
        <taxon>Bacteria</taxon>
        <taxon>Bacillati</taxon>
        <taxon>Actinomycetota</taxon>
        <taxon>Actinomycetes</taxon>
        <taxon>Pseudonocardiales</taxon>
        <taxon>Pseudonocardiaceae</taxon>
        <taxon>Saccharothrix</taxon>
    </lineage>
</organism>
<protein>
    <recommendedName>
        <fullName evidence="3">Lipocalin-like protein</fullName>
    </recommendedName>
</protein>
<evidence type="ECO:0000313" key="2">
    <source>
        <dbReference type="Proteomes" id="UP000268727"/>
    </source>
</evidence>
<accession>A0A3N1HJP1</accession>
<name>A0A3N1HJP1_9PSEU</name>
<evidence type="ECO:0000313" key="1">
    <source>
        <dbReference type="EMBL" id="ROP42726.1"/>
    </source>
</evidence>
<sequence length="140" mass="15806">MHNPPVPDENLVGHWSDRDLYPHDPEYSEVVFRADGTGWTYWCSWSTEFTVERFRWRVTAPGVLEVEPAVRLSGTWSVVDGGTRHAVEDREPLGTTSFRTYRITDDPLVLELDRPIDTALGGTRFALLSREAVDPAPAHG</sequence>
<dbReference type="EMBL" id="RJKM01000001">
    <property type="protein sequence ID" value="ROP42726.1"/>
    <property type="molecule type" value="Genomic_DNA"/>
</dbReference>
<reference evidence="1 2" key="1">
    <citation type="submission" date="2018-11" db="EMBL/GenBank/DDBJ databases">
        <title>Sequencing the genomes of 1000 actinobacteria strains.</title>
        <authorList>
            <person name="Klenk H.-P."/>
        </authorList>
    </citation>
    <scope>NUCLEOTIDE SEQUENCE [LARGE SCALE GENOMIC DNA]</scope>
    <source>
        <strain evidence="1 2">DSM 44231</strain>
    </source>
</reference>
<keyword evidence="2" id="KW-1185">Reference proteome</keyword>
<gene>
    <name evidence="1" type="ORF">EDD40_8236</name>
</gene>
<evidence type="ECO:0008006" key="3">
    <source>
        <dbReference type="Google" id="ProtNLM"/>
    </source>
</evidence>
<dbReference type="Proteomes" id="UP000268727">
    <property type="component" value="Unassembled WGS sequence"/>
</dbReference>
<dbReference type="AlphaFoldDB" id="A0A3N1HJP1"/>